<keyword evidence="1" id="KW-1133">Transmembrane helix</keyword>
<sequence length="105" mass="11816">MYQLYFSLALVLIVFSLPIYIQYTALKLEQSENGESTAWSLFFADPSLRVILTIISFPVIGLTSIFEVIKTLFSSEPVRPSLLLSGLISICWLILLCLGYAQYLS</sequence>
<keyword evidence="1" id="KW-0472">Membrane</keyword>
<feature type="transmembrane region" description="Helical" evidence="1">
    <location>
        <begin position="5"/>
        <end position="26"/>
    </location>
</feature>
<name>A3D2U4_SHEB5</name>
<feature type="transmembrane region" description="Helical" evidence="1">
    <location>
        <begin position="81"/>
        <end position="103"/>
    </location>
</feature>
<dbReference type="EMBL" id="CP000563">
    <property type="protein sequence ID" value="ABN61057.1"/>
    <property type="molecule type" value="Genomic_DNA"/>
</dbReference>
<evidence type="ECO:0000313" key="3">
    <source>
        <dbReference type="Proteomes" id="UP000001557"/>
    </source>
</evidence>
<proteinExistence type="predicted"/>
<protein>
    <submittedName>
        <fullName evidence="2">Uncharacterized protein</fullName>
    </submittedName>
</protein>
<evidence type="ECO:0000313" key="2">
    <source>
        <dbReference type="EMBL" id="ABN61057.1"/>
    </source>
</evidence>
<dbReference type="OrthoDB" id="9957400at2"/>
<organism evidence="2 3">
    <name type="scientific">Shewanella baltica (strain OS155 / ATCC BAA-1091)</name>
    <dbReference type="NCBI Taxonomy" id="325240"/>
    <lineage>
        <taxon>Bacteria</taxon>
        <taxon>Pseudomonadati</taxon>
        <taxon>Pseudomonadota</taxon>
        <taxon>Gammaproteobacteria</taxon>
        <taxon>Alteromonadales</taxon>
        <taxon>Shewanellaceae</taxon>
        <taxon>Shewanella</taxon>
    </lineage>
</organism>
<dbReference type="Proteomes" id="UP000001557">
    <property type="component" value="Chromosome"/>
</dbReference>
<feature type="transmembrane region" description="Helical" evidence="1">
    <location>
        <begin position="46"/>
        <end position="69"/>
    </location>
</feature>
<dbReference type="KEGG" id="sbl:Sbal_1543"/>
<dbReference type="HOGENOM" id="CLU_2234728_0_0_6"/>
<dbReference type="AlphaFoldDB" id="A3D2U4"/>
<keyword evidence="3" id="KW-1185">Reference proteome</keyword>
<reference evidence="2 3" key="1">
    <citation type="submission" date="2007-02" db="EMBL/GenBank/DDBJ databases">
        <title>Complete sequence of chromosome of Shewanella baltica OS155.</title>
        <authorList>
            <consortium name="US DOE Joint Genome Institute"/>
            <person name="Copeland A."/>
            <person name="Lucas S."/>
            <person name="Lapidus A."/>
            <person name="Barry K."/>
            <person name="Detter J.C."/>
            <person name="Glavina del Rio T."/>
            <person name="Hammon N."/>
            <person name="Israni S."/>
            <person name="Dalin E."/>
            <person name="Tice H."/>
            <person name="Pitluck S."/>
            <person name="Sims D.R."/>
            <person name="Brettin T."/>
            <person name="Bruce D."/>
            <person name="Han C."/>
            <person name="Tapia R."/>
            <person name="Brainard J."/>
            <person name="Schmutz J."/>
            <person name="Larimer F."/>
            <person name="Land M."/>
            <person name="Hauser L."/>
            <person name="Kyrpides N."/>
            <person name="Mikhailova N."/>
            <person name="Brettar I."/>
            <person name="Klappenbach J."/>
            <person name="Konstantinidis K."/>
            <person name="Rodrigues J."/>
            <person name="Tiedje J."/>
            <person name="Richardson P."/>
        </authorList>
    </citation>
    <scope>NUCLEOTIDE SEQUENCE [LARGE SCALE GENOMIC DNA]</scope>
    <source>
        <strain evidence="3">OS155 / ATCC BAA-1091</strain>
    </source>
</reference>
<evidence type="ECO:0000256" key="1">
    <source>
        <dbReference type="SAM" id="Phobius"/>
    </source>
</evidence>
<gene>
    <name evidence="2" type="ordered locus">Sbal_1543</name>
</gene>
<accession>A3D2U4</accession>
<keyword evidence="1" id="KW-0812">Transmembrane</keyword>